<dbReference type="InterPro" id="IPR002347">
    <property type="entry name" value="SDR_fam"/>
</dbReference>
<dbReference type="PRINTS" id="PR00080">
    <property type="entry name" value="SDRFAMILY"/>
</dbReference>
<dbReference type="FunFam" id="3.40.50.720:FF:000084">
    <property type="entry name" value="Short-chain dehydrogenase reductase"/>
    <property type="match status" value="1"/>
</dbReference>
<dbReference type="RefSeq" id="WP_142064641.1">
    <property type="nucleotide sequence ID" value="NZ_VFPA01000008.1"/>
</dbReference>
<evidence type="ECO:0000259" key="3">
    <source>
        <dbReference type="SMART" id="SM00822"/>
    </source>
</evidence>
<dbReference type="InterPro" id="IPR036291">
    <property type="entry name" value="NAD(P)-bd_dom_sf"/>
</dbReference>
<dbReference type="InterPro" id="IPR057326">
    <property type="entry name" value="KR_dom"/>
</dbReference>
<dbReference type="AlphaFoldDB" id="A0A543CXF4"/>
<dbReference type="Proteomes" id="UP000315677">
    <property type="component" value="Unassembled WGS sequence"/>
</dbReference>
<proteinExistence type="inferred from homology"/>
<dbReference type="Pfam" id="PF13561">
    <property type="entry name" value="adh_short_C2"/>
    <property type="match status" value="1"/>
</dbReference>
<dbReference type="PANTHER" id="PTHR43477">
    <property type="entry name" value="DIHYDROANTICAPSIN 7-DEHYDROGENASE"/>
    <property type="match status" value="1"/>
</dbReference>
<dbReference type="Gene3D" id="3.40.50.720">
    <property type="entry name" value="NAD(P)-binding Rossmann-like Domain"/>
    <property type="match status" value="1"/>
</dbReference>
<keyword evidence="5" id="KW-1185">Reference proteome</keyword>
<gene>
    <name evidence="4" type="ORF">FB558_8300</name>
</gene>
<organism evidence="4 5">
    <name type="scientific">Pseudonocardia kunmingensis</name>
    <dbReference type="NCBI Taxonomy" id="630975"/>
    <lineage>
        <taxon>Bacteria</taxon>
        <taxon>Bacillati</taxon>
        <taxon>Actinomycetota</taxon>
        <taxon>Actinomycetes</taxon>
        <taxon>Pseudonocardiales</taxon>
        <taxon>Pseudonocardiaceae</taxon>
        <taxon>Pseudonocardia</taxon>
    </lineage>
</organism>
<dbReference type="SMART" id="SM00822">
    <property type="entry name" value="PKS_KR"/>
    <property type="match status" value="1"/>
</dbReference>
<dbReference type="PROSITE" id="PS00061">
    <property type="entry name" value="ADH_SHORT"/>
    <property type="match status" value="1"/>
</dbReference>
<keyword evidence="2" id="KW-0560">Oxidoreductase</keyword>
<evidence type="ECO:0000256" key="2">
    <source>
        <dbReference type="ARBA" id="ARBA00023002"/>
    </source>
</evidence>
<feature type="domain" description="Ketoreductase" evidence="3">
    <location>
        <begin position="8"/>
        <end position="184"/>
    </location>
</feature>
<dbReference type="OrthoDB" id="286404at2"/>
<comment type="caution">
    <text evidence="4">The sequence shown here is derived from an EMBL/GenBank/DDBJ whole genome shotgun (WGS) entry which is preliminary data.</text>
</comment>
<protein>
    <submittedName>
        <fullName evidence="4">NAD(P)-dependent dehydrogenase (Short-subunit alcohol dehydrogenase family)</fullName>
    </submittedName>
</protein>
<dbReference type="SUPFAM" id="SSF51735">
    <property type="entry name" value="NAD(P)-binding Rossmann-fold domains"/>
    <property type="match status" value="1"/>
</dbReference>
<dbReference type="PRINTS" id="PR00081">
    <property type="entry name" value="GDHRDH"/>
</dbReference>
<accession>A0A543CXF4</accession>
<dbReference type="InterPro" id="IPR051122">
    <property type="entry name" value="SDR_DHRS6-like"/>
</dbReference>
<evidence type="ECO:0000313" key="4">
    <source>
        <dbReference type="EMBL" id="TQM01785.1"/>
    </source>
</evidence>
<dbReference type="GO" id="GO:0016491">
    <property type="term" value="F:oxidoreductase activity"/>
    <property type="evidence" value="ECO:0007669"/>
    <property type="project" value="UniProtKB-KW"/>
</dbReference>
<evidence type="ECO:0000313" key="5">
    <source>
        <dbReference type="Proteomes" id="UP000315677"/>
    </source>
</evidence>
<dbReference type="InterPro" id="IPR020904">
    <property type="entry name" value="Sc_DH/Rdtase_CS"/>
</dbReference>
<evidence type="ECO:0000256" key="1">
    <source>
        <dbReference type="ARBA" id="ARBA00006484"/>
    </source>
</evidence>
<dbReference type="EMBL" id="VFPA01000008">
    <property type="protein sequence ID" value="TQM01785.1"/>
    <property type="molecule type" value="Genomic_DNA"/>
</dbReference>
<sequence length="248" mass="25427">MTGRFLGKAAVVTGASGDLGRLLCEALLDEGSSVVGIDVDAARGEQMQAQAREAGRDLTFRQVDIADADAVAAFGRGSSPVDILVNAAGVISYARIGETSAEEWDRVLGINVRGAFLVTKALEPVLREGGSVINIASAAALRAGAGWSAYSVSKAGLVAFTKVAAAELAPRARVNVVCPGALDTRMPHRLLDGHPAKDAVLEQMAQASMLGRLGEAQEVVPLCLFLASAEAGLVTGATIAVDGGMTAW</sequence>
<name>A0A543CXF4_9PSEU</name>
<dbReference type="PANTHER" id="PTHR43477:SF1">
    <property type="entry name" value="DIHYDROANTICAPSIN 7-DEHYDROGENASE"/>
    <property type="match status" value="1"/>
</dbReference>
<reference evidence="4 5" key="1">
    <citation type="submission" date="2019-06" db="EMBL/GenBank/DDBJ databases">
        <title>Sequencing the genomes of 1000 actinobacteria strains.</title>
        <authorList>
            <person name="Klenk H.-P."/>
        </authorList>
    </citation>
    <scope>NUCLEOTIDE SEQUENCE [LARGE SCALE GENOMIC DNA]</scope>
    <source>
        <strain evidence="4 5">DSM 45301</strain>
    </source>
</reference>
<comment type="similarity">
    <text evidence="1">Belongs to the short-chain dehydrogenases/reductases (SDR) family.</text>
</comment>
<dbReference type="CDD" id="cd05233">
    <property type="entry name" value="SDR_c"/>
    <property type="match status" value="1"/>
</dbReference>